<dbReference type="PANTHER" id="PTHR35174:SF3">
    <property type="entry name" value="BLL7171 PROTEIN"/>
    <property type="match status" value="1"/>
</dbReference>
<evidence type="ECO:0000313" key="3">
    <source>
        <dbReference type="EMBL" id="TCC07516.1"/>
    </source>
</evidence>
<evidence type="ECO:0000256" key="1">
    <source>
        <dbReference type="ARBA" id="ARBA00007689"/>
    </source>
</evidence>
<protein>
    <recommendedName>
        <fullName evidence="2">YCII-related domain-containing protein</fullName>
    </recommendedName>
</protein>
<sequence>MKYMLLIYGNEQTWDTLHAAGMEQVMEQHGKLIDELKARGEHVDDRPLTIANSRVVRVRDGVPTVTDGPFTEAKEVLAGYYIVDCASLDRATEIAARLPEAPYSPIEIREYTDPMES</sequence>
<dbReference type="InterPro" id="IPR005545">
    <property type="entry name" value="YCII"/>
</dbReference>
<dbReference type="EMBL" id="SJJZ01000002">
    <property type="protein sequence ID" value="TCC07516.1"/>
    <property type="molecule type" value="Genomic_DNA"/>
</dbReference>
<evidence type="ECO:0000259" key="2">
    <source>
        <dbReference type="Pfam" id="PF03795"/>
    </source>
</evidence>
<organism evidence="3 4">
    <name type="scientific">Kribbella soli</name>
    <dbReference type="NCBI Taxonomy" id="1124743"/>
    <lineage>
        <taxon>Bacteria</taxon>
        <taxon>Bacillati</taxon>
        <taxon>Actinomycetota</taxon>
        <taxon>Actinomycetes</taxon>
        <taxon>Propionibacteriales</taxon>
        <taxon>Kribbellaceae</taxon>
        <taxon>Kribbella</taxon>
    </lineage>
</organism>
<dbReference type="SUPFAM" id="SSF54909">
    <property type="entry name" value="Dimeric alpha+beta barrel"/>
    <property type="match status" value="1"/>
</dbReference>
<dbReference type="Pfam" id="PF03795">
    <property type="entry name" value="YCII"/>
    <property type="match status" value="1"/>
</dbReference>
<dbReference type="InterPro" id="IPR011008">
    <property type="entry name" value="Dimeric_a/b-barrel"/>
</dbReference>
<keyword evidence="4" id="KW-1185">Reference proteome</keyword>
<dbReference type="AlphaFoldDB" id="A0A4V2LZB2"/>
<name>A0A4V2LZB2_9ACTN</name>
<dbReference type="Proteomes" id="UP000292346">
    <property type="component" value="Unassembled WGS sequence"/>
</dbReference>
<comment type="caution">
    <text evidence="3">The sequence shown here is derived from an EMBL/GenBank/DDBJ whole genome shotgun (WGS) entry which is preliminary data.</text>
</comment>
<reference evidence="3 4" key="1">
    <citation type="submission" date="2019-02" db="EMBL/GenBank/DDBJ databases">
        <title>Kribbella capetownensis sp. nov. and Kribbella speibonae sp. nov., isolated from soil.</title>
        <authorList>
            <person name="Curtis S.M."/>
            <person name="Norton I."/>
            <person name="Everest G.J."/>
            <person name="Meyers P.R."/>
        </authorList>
    </citation>
    <scope>NUCLEOTIDE SEQUENCE [LARGE SCALE GENOMIC DNA]</scope>
    <source>
        <strain evidence="3 4">KCTC 29219</strain>
    </source>
</reference>
<evidence type="ECO:0000313" key="4">
    <source>
        <dbReference type="Proteomes" id="UP000292346"/>
    </source>
</evidence>
<dbReference type="Gene3D" id="3.30.70.1060">
    <property type="entry name" value="Dimeric alpha+beta barrel"/>
    <property type="match status" value="1"/>
</dbReference>
<dbReference type="RefSeq" id="WP_131338158.1">
    <property type="nucleotide sequence ID" value="NZ_SJJZ01000002.1"/>
</dbReference>
<comment type="similarity">
    <text evidence="1">Belongs to the YciI family.</text>
</comment>
<feature type="domain" description="YCII-related" evidence="2">
    <location>
        <begin position="1"/>
        <end position="112"/>
    </location>
</feature>
<dbReference type="PANTHER" id="PTHR35174">
    <property type="entry name" value="BLL7171 PROTEIN-RELATED"/>
    <property type="match status" value="1"/>
</dbReference>
<gene>
    <name evidence="3" type="ORF">E0H45_16160</name>
</gene>
<dbReference type="OrthoDB" id="3784582at2"/>
<accession>A0A4V2LZB2</accession>
<proteinExistence type="inferred from homology"/>